<evidence type="ECO:0000256" key="7">
    <source>
        <dbReference type="SAM" id="Phobius"/>
    </source>
</evidence>
<proteinExistence type="predicted"/>
<dbReference type="Gene3D" id="2.40.50.100">
    <property type="match status" value="1"/>
</dbReference>
<accession>A0A7W5H663</accession>
<dbReference type="InterPro" id="IPR050739">
    <property type="entry name" value="MFP"/>
</dbReference>
<comment type="subcellular location">
    <subcellularLocation>
        <location evidence="1">Membrane</location>
        <topology evidence="1">Single-pass membrane protein</topology>
    </subcellularLocation>
</comment>
<sequence length="350" mass="38527">MCPSHSPEASSRTSGFANRRLDRIAVLALLVMIAWAIFPKNSSAEEPVVIDQAQVLLIQNTTLATSIPGRIRAVEISEGDRVQVDQVIVRLDDRRARAEYEAAQASLRAAMIQAENSVNTRYAERTLEVRERELQQSDEANQRYAGSVTATEIDRLRLVIDQAELSVEQSEQERAVAEAAVAEKEAACELARLRIQEHAIASTIPGRAAEVFVQNGQWVEAGEPIARLISLDPIRVSGFVDGRHHDSSLVGRRVRFEIDRPDQPSATKANSSGTIRERNSIPSGVAADASDDEPEDDFEQGVDEAIVLYGVVTFISPELNPVTSQVRVWATVENSRNQARPGMRGKLKID</sequence>
<keyword evidence="9" id="KW-1185">Reference proteome</keyword>
<dbReference type="PANTHER" id="PTHR30386">
    <property type="entry name" value="MEMBRANE FUSION SUBUNIT OF EMRAB-TOLC MULTIDRUG EFFLUX PUMP"/>
    <property type="match status" value="1"/>
</dbReference>
<evidence type="ECO:0000313" key="9">
    <source>
        <dbReference type="Proteomes" id="UP000536179"/>
    </source>
</evidence>
<dbReference type="GO" id="GO:0016020">
    <property type="term" value="C:membrane"/>
    <property type="evidence" value="ECO:0007669"/>
    <property type="project" value="UniProtKB-SubCell"/>
</dbReference>
<comment type="caution">
    <text evidence="8">The sequence shown here is derived from an EMBL/GenBank/DDBJ whole genome shotgun (WGS) entry which is preliminary data.</text>
</comment>
<keyword evidence="5" id="KW-0175">Coiled coil</keyword>
<dbReference type="EMBL" id="JACHXU010000007">
    <property type="protein sequence ID" value="MBB3206571.1"/>
    <property type="molecule type" value="Genomic_DNA"/>
</dbReference>
<feature type="transmembrane region" description="Helical" evidence="7">
    <location>
        <begin position="21"/>
        <end position="38"/>
    </location>
</feature>
<name>A0A7W5H663_9BACT</name>
<feature type="coiled-coil region" evidence="5">
    <location>
        <begin position="153"/>
        <end position="187"/>
    </location>
</feature>
<dbReference type="Gene3D" id="2.40.30.170">
    <property type="match status" value="1"/>
</dbReference>
<keyword evidence="3 7" id="KW-1133">Transmembrane helix</keyword>
<reference evidence="8 9" key="1">
    <citation type="submission" date="2020-08" db="EMBL/GenBank/DDBJ databases">
        <title>Genomic Encyclopedia of Type Strains, Phase III (KMG-III): the genomes of soil and plant-associated and newly described type strains.</title>
        <authorList>
            <person name="Whitman W."/>
        </authorList>
    </citation>
    <scope>NUCLEOTIDE SEQUENCE [LARGE SCALE GENOMIC DNA]</scope>
    <source>
        <strain evidence="8 9">CECT 8075</strain>
    </source>
</reference>
<evidence type="ECO:0000256" key="6">
    <source>
        <dbReference type="SAM" id="MobiDB-lite"/>
    </source>
</evidence>
<evidence type="ECO:0000256" key="1">
    <source>
        <dbReference type="ARBA" id="ARBA00004167"/>
    </source>
</evidence>
<feature type="compositionally biased region" description="Acidic residues" evidence="6">
    <location>
        <begin position="289"/>
        <end position="298"/>
    </location>
</feature>
<keyword evidence="4 7" id="KW-0472">Membrane</keyword>
<dbReference type="RefSeq" id="WP_184305054.1">
    <property type="nucleotide sequence ID" value="NZ_JACHXU010000007.1"/>
</dbReference>
<dbReference type="PANTHER" id="PTHR30386:SF26">
    <property type="entry name" value="TRANSPORT PROTEIN COMB"/>
    <property type="match status" value="1"/>
</dbReference>
<organism evidence="8 9">
    <name type="scientific">Aporhodopirellula rubra</name>
    <dbReference type="NCBI Taxonomy" id="980271"/>
    <lineage>
        <taxon>Bacteria</taxon>
        <taxon>Pseudomonadati</taxon>
        <taxon>Planctomycetota</taxon>
        <taxon>Planctomycetia</taxon>
        <taxon>Pirellulales</taxon>
        <taxon>Pirellulaceae</taxon>
        <taxon>Aporhodopirellula</taxon>
    </lineage>
</organism>
<dbReference type="Gene3D" id="1.10.287.470">
    <property type="entry name" value="Helix hairpin bin"/>
    <property type="match status" value="1"/>
</dbReference>
<evidence type="ECO:0000313" key="8">
    <source>
        <dbReference type="EMBL" id="MBB3206571.1"/>
    </source>
</evidence>
<evidence type="ECO:0000256" key="3">
    <source>
        <dbReference type="ARBA" id="ARBA00022989"/>
    </source>
</evidence>
<feature type="region of interest" description="Disordered" evidence="6">
    <location>
        <begin position="260"/>
        <end position="298"/>
    </location>
</feature>
<evidence type="ECO:0000256" key="2">
    <source>
        <dbReference type="ARBA" id="ARBA00022692"/>
    </source>
</evidence>
<gene>
    <name evidence="8" type="ORF">FHS27_002383</name>
</gene>
<feature type="compositionally biased region" description="Polar residues" evidence="6">
    <location>
        <begin position="264"/>
        <end position="274"/>
    </location>
</feature>
<dbReference type="AlphaFoldDB" id="A0A7W5H663"/>
<keyword evidence="2 7" id="KW-0812">Transmembrane</keyword>
<dbReference type="Proteomes" id="UP000536179">
    <property type="component" value="Unassembled WGS sequence"/>
</dbReference>
<evidence type="ECO:0000256" key="5">
    <source>
        <dbReference type="SAM" id="Coils"/>
    </source>
</evidence>
<dbReference type="SUPFAM" id="SSF111369">
    <property type="entry name" value="HlyD-like secretion proteins"/>
    <property type="match status" value="1"/>
</dbReference>
<evidence type="ECO:0000256" key="4">
    <source>
        <dbReference type="ARBA" id="ARBA00023136"/>
    </source>
</evidence>
<protein>
    <submittedName>
        <fullName evidence="8">Macrolide-specific efflux system membrane fusion protein</fullName>
    </submittedName>
</protein>